<sequence>QYRLNDYVLSWYYDIKQNKCIYFWFGGCGGNKNRFKTQEECEDLCVRDN</sequence>
<dbReference type="PROSITE" id="PS50279">
    <property type="entry name" value="BPTI_KUNITZ_2"/>
    <property type="match status" value="1"/>
</dbReference>
<reference evidence="3" key="2">
    <citation type="submission" date="2025-09" db="UniProtKB">
        <authorList>
            <consortium name="Ensembl"/>
        </authorList>
    </citation>
    <scope>IDENTIFICATION</scope>
</reference>
<dbReference type="InterPro" id="IPR050098">
    <property type="entry name" value="TFPI/VKTCI-like"/>
</dbReference>
<dbReference type="PANTHER" id="PTHR10083:SF375">
    <property type="entry name" value="BPTI_KUNITZ INHIBITOR DOMAIN-CONTAINING PROTEIN"/>
    <property type="match status" value="1"/>
</dbReference>
<organism evidence="3 4">
    <name type="scientific">Cyprinus carpio</name>
    <name type="common">Common carp</name>
    <dbReference type="NCBI Taxonomy" id="7962"/>
    <lineage>
        <taxon>Eukaryota</taxon>
        <taxon>Metazoa</taxon>
        <taxon>Chordata</taxon>
        <taxon>Craniata</taxon>
        <taxon>Vertebrata</taxon>
        <taxon>Euteleostomi</taxon>
        <taxon>Actinopterygii</taxon>
        <taxon>Neopterygii</taxon>
        <taxon>Teleostei</taxon>
        <taxon>Ostariophysi</taxon>
        <taxon>Cypriniformes</taxon>
        <taxon>Cyprinidae</taxon>
        <taxon>Cyprininae</taxon>
        <taxon>Cyprinus</taxon>
    </lineage>
</organism>
<dbReference type="Proteomes" id="UP000694427">
    <property type="component" value="Unplaced"/>
</dbReference>
<dbReference type="InterPro" id="IPR020901">
    <property type="entry name" value="Prtase_inh_Kunz-CS"/>
</dbReference>
<dbReference type="InterPro" id="IPR036880">
    <property type="entry name" value="Kunitz_BPTI_sf"/>
</dbReference>
<keyword evidence="1" id="KW-1015">Disulfide bond</keyword>
<dbReference type="PROSITE" id="PS00280">
    <property type="entry name" value="BPTI_KUNITZ_1"/>
    <property type="match status" value="1"/>
</dbReference>
<feature type="domain" description="BPTI/Kunitz inhibitor" evidence="2">
    <location>
        <begin position="11"/>
        <end position="45"/>
    </location>
</feature>
<evidence type="ECO:0000313" key="3">
    <source>
        <dbReference type="Ensembl" id="ENSCCRP00010030209.1"/>
    </source>
</evidence>
<dbReference type="PRINTS" id="PR00759">
    <property type="entry name" value="BASICPTASE"/>
</dbReference>
<dbReference type="AlphaFoldDB" id="A0A8C1JBI3"/>
<dbReference type="SUPFAM" id="SSF57362">
    <property type="entry name" value="BPTI-like"/>
    <property type="match status" value="1"/>
</dbReference>
<name>A0A8C1JBI3_CYPCA</name>
<dbReference type="SMART" id="SM00131">
    <property type="entry name" value="KU"/>
    <property type="match status" value="1"/>
</dbReference>
<dbReference type="GO" id="GO:0005615">
    <property type="term" value="C:extracellular space"/>
    <property type="evidence" value="ECO:0007669"/>
    <property type="project" value="TreeGrafter"/>
</dbReference>
<protein>
    <recommendedName>
        <fullName evidence="2">BPTI/Kunitz inhibitor domain-containing protein</fullName>
    </recommendedName>
</protein>
<reference evidence="3" key="1">
    <citation type="submission" date="2025-08" db="UniProtKB">
        <authorList>
            <consortium name="Ensembl"/>
        </authorList>
    </citation>
    <scope>IDENTIFICATION</scope>
</reference>
<dbReference type="Ensembl" id="ENSCCRT00010033102.1">
    <property type="protein sequence ID" value="ENSCCRP00010030209.1"/>
    <property type="gene ID" value="ENSCCRG00010012875.1"/>
</dbReference>
<keyword evidence="4" id="KW-1185">Reference proteome</keyword>
<dbReference type="GO" id="GO:0004867">
    <property type="term" value="F:serine-type endopeptidase inhibitor activity"/>
    <property type="evidence" value="ECO:0007669"/>
    <property type="project" value="InterPro"/>
</dbReference>
<evidence type="ECO:0000313" key="4">
    <source>
        <dbReference type="Proteomes" id="UP000694427"/>
    </source>
</evidence>
<dbReference type="Pfam" id="PF00014">
    <property type="entry name" value="Kunitz_BPTI"/>
    <property type="match status" value="1"/>
</dbReference>
<dbReference type="Gene3D" id="4.10.410.10">
    <property type="entry name" value="Pancreatic trypsin inhibitor Kunitz domain"/>
    <property type="match status" value="1"/>
</dbReference>
<dbReference type="FunFam" id="4.10.410.10:FF:000020">
    <property type="entry name" value="Collagen, type VI, alpha 3"/>
    <property type="match status" value="1"/>
</dbReference>
<proteinExistence type="predicted"/>
<accession>A0A8C1JBI3</accession>
<dbReference type="PANTHER" id="PTHR10083">
    <property type="entry name" value="KUNITZ-TYPE PROTEASE INHIBITOR-RELATED"/>
    <property type="match status" value="1"/>
</dbReference>
<evidence type="ECO:0000259" key="2">
    <source>
        <dbReference type="PROSITE" id="PS50279"/>
    </source>
</evidence>
<dbReference type="InterPro" id="IPR002223">
    <property type="entry name" value="Kunitz_BPTI"/>
</dbReference>
<evidence type="ECO:0000256" key="1">
    <source>
        <dbReference type="ARBA" id="ARBA00023157"/>
    </source>
</evidence>